<proteinExistence type="predicted"/>
<evidence type="ECO:0000313" key="1">
    <source>
        <dbReference type="EMBL" id="GIX91057.1"/>
    </source>
</evidence>
<dbReference type="Proteomes" id="UP001054945">
    <property type="component" value="Unassembled WGS sequence"/>
</dbReference>
<reference evidence="1 2" key="1">
    <citation type="submission" date="2021-06" db="EMBL/GenBank/DDBJ databases">
        <title>Caerostris extrusa draft genome.</title>
        <authorList>
            <person name="Kono N."/>
            <person name="Arakawa K."/>
        </authorList>
    </citation>
    <scope>NUCLEOTIDE SEQUENCE [LARGE SCALE GENOMIC DNA]</scope>
</reference>
<comment type="caution">
    <text evidence="1">The sequence shown here is derived from an EMBL/GenBank/DDBJ whole genome shotgun (WGS) entry which is preliminary data.</text>
</comment>
<name>A0AAV4P1F7_CAEEX</name>
<dbReference type="AlphaFoldDB" id="A0AAV4P1F7"/>
<gene>
    <name evidence="1" type="ORF">CEXT_695661</name>
</gene>
<accession>A0AAV4P1F7</accession>
<organism evidence="1 2">
    <name type="scientific">Caerostris extrusa</name>
    <name type="common">Bark spider</name>
    <name type="synonym">Caerostris bankana</name>
    <dbReference type="NCBI Taxonomy" id="172846"/>
    <lineage>
        <taxon>Eukaryota</taxon>
        <taxon>Metazoa</taxon>
        <taxon>Ecdysozoa</taxon>
        <taxon>Arthropoda</taxon>
        <taxon>Chelicerata</taxon>
        <taxon>Arachnida</taxon>
        <taxon>Araneae</taxon>
        <taxon>Araneomorphae</taxon>
        <taxon>Entelegynae</taxon>
        <taxon>Araneoidea</taxon>
        <taxon>Araneidae</taxon>
        <taxon>Caerostris</taxon>
    </lineage>
</organism>
<dbReference type="EMBL" id="BPLR01021551">
    <property type="protein sequence ID" value="GIX91057.1"/>
    <property type="molecule type" value="Genomic_DNA"/>
</dbReference>
<evidence type="ECO:0000313" key="2">
    <source>
        <dbReference type="Proteomes" id="UP001054945"/>
    </source>
</evidence>
<keyword evidence="2" id="KW-1185">Reference proteome</keyword>
<sequence>MLSRIFASDRSEFIQSIVENTFCSPKKKSKHVIILRLFSTSWYVKSINNFSKTYRLQLPRKRTLCRERERRECVARLLCDLCRRDPRKKQYSQSHYLEPAAAAEGSRPLESFVGFLALLKTGADNKWQSRNELQLRVVINHCQC</sequence>
<protein>
    <submittedName>
        <fullName evidence="1">Uncharacterized protein</fullName>
    </submittedName>
</protein>